<keyword evidence="7 8" id="KW-0472">Membrane</keyword>
<dbReference type="PANTHER" id="PTHR30443">
    <property type="entry name" value="INNER MEMBRANE PROTEIN"/>
    <property type="match status" value="1"/>
</dbReference>
<feature type="transmembrane region" description="Helical" evidence="8">
    <location>
        <begin position="161"/>
        <end position="180"/>
    </location>
</feature>
<sequence>MFESLKRKWQTFTTMPVSRFNLWVSVWLALALNLGFYQKLHQLTPYQGMKSWLFLIASILVVTALYNILLQLLQWRWTAKPVALILLFIGGFSAYFVTSLGVVISPDQIQNAMQTDPQEVRGLMSVRLLFWSIFMVALPMLVAACIPLKTETTGKIFIHKGIHLIASFAVLAAMLFVFYVDYAAIFRQNRDLKGMISPQNAIAAGFSYFKHQAPKENLPLIKYGEDAHLVEKTAQGKKPKLMVLVVGETARAESFSLNGYAKNTNPELAKLDVMNFSQVSSCGTATAVSVPCMFSGMPRSDYDEKLANHREGLLDIAQRAGYKVTWIDNNSGCKGTCTRVEQVEISPELKKKWCTPEGDCYDQILVEALNQYIENIPADDQTPRLIVLHQVGSHGPAYYARSTPEFQKFKPTCDTNAIQGCTQEALINSYDNSIVYTDHILSEVIQSLKANNKYQTGFWYLSDHGESTGEYGMYLHGAPYAMAPSQQTHVPMIMWFSPEWKANQAATVSCLNQQKSQTLSQDNLFPSLLSILGVQTQVIDVKNDMLQNCKPAA</sequence>
<dbReference type="NCBIfam" id="NF028537">
    <property type="entry name" value="P_eth_NH2_trans"/>
    <property type="match status" value="1"/>
</dbReference>
<dbReference type="Proteomes" id="UP000280271">
    <property type="component" value="Unassembled WGS sequence"/>
</dbReference>
<evidence type="ECO:0000256" key="1">
    <source>
        <dbReference type="ARBA" id="ARBA00004429"/>
    </source>
</evidence>
<feature type="domain" description="Phosphoethanolamine transferase N-terminal" evidence="10">
    <location>
        <begin position="63"/>
        <end position="212"/>
    </location>
</feature>
<evidence type="ECO:0000256" key="5">
    <source>
        <dbReference type="ARBA" id="ARBA00022692"/>
    </source>
</evidence>
<keyword evidence="4 11" id="KW-0808">Transferase</keyword>
<dbReference type="Pfam" id="PF00884">
    <property type="entry name" value="Sulfatase"/>
    <property type="match status" value="1"/>
</dbReference>
<evidence type="ECO:0000256" key="2">
    <source>
        <dbReference type="ARBA" id="ARBA00022475"/>
    </source>
</evidence>
<comment type="caution">
    <text evidence="11">The sequence shown here is derived from an EMBL/GenBank/DDBJ whole genome shotgun (WGS) entry which is preliminary data.</text>
</comment>
<evidence type="ECO:0000256" key="7">
    <source>
        <dbReference type="ARBA" id="ARBA00023136"/>
    </source>
</evidence>
<evidence type="ECO:0000259" key="10">
    <source>
        <dbReference type="Pfam" id="PF08019"/>
    </source>
</evidence>
<dbReference type="Gene3D" id="3.40.720.10">
    <property type="entry name" value="Alkaline Phosphatase, subunit A"/>
    <property type="match status" value="1"/>
</dbReference>
<keyword evidence="2" id="KW-1003">Cell membrane</keyword>
<keyword evidence="5 8" id="KW-0812">Transmembrane</keyword>
<dbReference type="InterPro" id="IPR040423">
    <property type="entry name" value="PEA_transferase"/>
</dbReference>
<gene>
    <name evidence="11" type="ORF">D9K81_02265</name>
</gene>
<evidence type="ECO:0000256" key="6">
    <source>
        <dbReference type="ARBA" id="ARBA00022989"/>
    </source>
</evidence>
<dbReference type="InterPro" id="IPR017850">
    <property type="entry name" value="Alkaline_phosphatase_core_sf"/>
</dbReference>
<feature type="domain" description="Sulfatase N-terminal" evidence="9">
    <location>
        <begin position="241"/>
        <end position="534"/>
    </location>
</feature>
<organism evidence="11 12">
    <name type="scientific">Acinetobacter chengduensis</name>
    <dbReference type="NCBI Taxonomy" id="2420890"/>
    <lineage>
        <taxon>Bacteria</taxon>
        <taxon>Pseudomonadati</taxon>
        <taxon>Pseudomonadota</taxon>
        <taxon>Gammaproteobacteria</taxon>
        <taxon>Moraxellales</taxon>
        <taxon>Moraxellaceae</taxon>
        <taxon>Acinetobacter</taxon>
    </lineage>
</organism>
<feature type="transmembrane region" description="Helical" evidence="8">
    <location>
        <begin position="128"/>
        <end position="149"/>
    </location>
</feature>
<dbReference type="GO" id="GO:0016740">
    <property type="term" value="F:transferase activity"/>
    <property type="evidence" value="ECO:0007669"/>
    <property type="project" value="UniProtKB-KW"/>
</dbReference>
<dbReference type="InterPro" id="IPR012549">
    <property type="entry name" value="EptA-like_N"/>
</dbReference>
<evidence type="ECO:0000313" key="12">
    <source>
        <dbReference type="Proteomes" id="UP000280271"/>
    </source>
</evidence>
<accession>A0ABX9U010</accession>
<name>A0ABX9U010_9GAMM</name>
<feature type="transmembrane region" description="Helical" evidence="8">
    <location>
        <begin position="20"/>
        <end position="40"/>
    </location>
</feature>
<dbReference type="Pfam" id="PF08019">
    <property type="entry name" value="EptA_B_N"/>
    <property type="match status" value="1"/>
</dbReference>
<evidence type="ECO:0000256" key="4">
    <source>
        <dbReference type="ARBA" id="ARBA00022679"/>
    </source>
</evidence>
<keyword evidence="12" id="KW-1185">Reference proteome</keyword>
<keyword evidence="6 8" id="KW-1133">Transmembrane helix</keyword>
<dbReference type="EMBL" id="RCHC01000002">
    <property type="protein sequence ID" value="RLL23972.1"/>
    <property type="molecule type" value="Genomic_DNA"/>
</dbReference>
<dbReference type="CDD" id="cd16017">
    <property type="entry name" value="LptA"/>
    <property type="match status" value="1"/>
</dbReference>
<feature type="transmembrane region" description="Helical" evidence="8">
    <location>
        <begin position="52"/>
        <end position="70"/>
    </location>
</feature>
<comment type="subcellular location">
    <subcellularLocation>
        <location evidence="1">Cell inner membrane</location>
        <topology evidence="1">Multi-pass membrane protein</topology>
    </subcellularLocation>
</comment>
<keyword evidence="3" id="KW-0997">Cell inner membrane</keyword>
<evidence type="ECO:0000259" key="9">
    <source>
        <dbReference type="Pfam" id="PF00884"/>
    </source>
</evidence>
<protein>
    <submittedName>
        <fullName evidence="11">Phosphoethanolamine--lipid A transferase</fullName>
    </submittedName>
</protein>
<dbReference type="InterPro" id="IPR000917">
    <property type="entry name" value="Sulfatase_N"/>
</dbReference>
<dbReference type="PANTHER" id="PTHR30443:SF0">
    <property type="entry name" value="PHOSPHOETHANOLAMINE TRANSFERASE EPTA"/>
    <property type="match status" value="1"/>
</dbReference>
<dbReference type="SUPFAM" id="SSF53649">
    <property type="entry name" value="Alkaline phosphatase-like"/>
    <property type="match status" value="1"/>
</dbReference>
<evidence type="ECO:0000256" key="3">
    <source>
        <dbReference type="ARBA" id="ARBA00022519"/>
    </source>
</evidence>
<feature type="transmembrane region" description="Helical" evidence="8">
    <location>
        <begin position="82"/>
        <end position="104"/>
    </location>
</feature>
<proteinExistence type="predicted"/>
<evidence type="ECO:0000313" key="11">
    <source>
        <dbReference type="EMBL" id="RLL23972.1"/>
    </source>
</evidence>
<dbReference type="RefSeq" id="WP_120373851.1">
    <property type="nucleotide sequence ID" value="NZ_RCHC01000002.1"/>
</dbReference>
<reference evidence="11 12" key="1">
    <citation type="submission" date="2018-09" db="EMBL/GenBank/DDBJ databases">
        <title>The draft genome of Acinetobacter sp. strains.</title>
        <authorList>
            <person name="Qin J."/>
            <person name="Feng Y."/>
            <person name="Zong Z."/>
        </authorList>
    </citation>
    <scope>NUCLEOTIDE SEQUENCE [LARGE SCALE GENOMIC DNA]</scope>
    <source>
        <strain evidence="11 12">WCHAc060005</strain>
    </source>
</reference>
<evidence type="ECO:0000256" key="8">
    <source>
        <dbReference type="SAM" id="Phobius"/>
    </source>
</evidence>
<dbReference type="InterPro" id="IPR058130">
    <property type="entry name" value="PEA_transf_C"/>
</dbReference>